<dbReference type="Gene3D" id="3.40.50.720">
    <property type="entry name" value="NAD(P)-binding Rossmann-like Domain"/>
    <property type="match status" value="1"/>
</dbReference>
<dbReference type="EC" id="3.5.4.9" evidence="12"/>
<keyword evidence="16" id="KW-1185">Reference proteome</keyword>
<feature type="domain" description="Tetrahydrofolate dehydrogenase/cyclohydrolase NAD(P)-binding" evidence="14">
    <location>
        <begin position="139"/>
        <end position="280"/>
    </location>
</feature>
<dbReference type="GO" id="GO:0005829">
    <property type="term" value="C:cytosol"/>
    <property type="evidence" value="ECO:0007669"/>
    <property type="project" value="TreeGrafter"/>
</dbReference>
<keyword evidence="4 12" id="KW-0028">Amino-acid biosynthesis</keyword>
<dbReference type="EC" id="1.5.1.5" evidence="12"/>
<comment type="similarity">
    <text evidence="12">Belongs to the tetrahydrofolate dehydrogenase/cyclohydrolase family.</text>
</comment>
<proteinExistence type="inferred from homology"/>
<comment type="caution">
    <text evidence="12">Lacks conserved residue(s) required for the propagation of feature annotation.</text>
</comment>
<dbReference type="GO" id="GO:0006164">
    <property type="term" value="P:purine nucleotide biosynthetic process"/>
    <property type="evidence" value="ECO:0007669"/>
    <property type="project" value="UniProtKB-KW"/>
</dbReference>
<dbReference type="Gene3D" id="3.40.50.10860">
    <property type="entry name" value="Leucine Dehydrogenase, chain A, domain 1"/>
    <property type="match status" value="1"/>
</dbReference>
<keyword evidence="3 12" id="KW-0554">One-carbon metabolism</keyword>
<evidence type="ECO:0000313" key="16">
    <source>
        <dbReference type="Proteomes" id="UP000321440"/>
    </source>
</evidence>
<keyword evidence="8 12" id="KW-0560">Oxidoreductase</keyword>
<dbReference type="InterPro" id="IPR046346">
    <property type="entry name" value="Aminoacid_DH-like_N_sf"/>
</dbReference>
<comment type="catalytic activity">
    <reaction evidence="12">
        <text>(6R)-5,10-methenyltetrahydrofolate + H2O = (6R)-10-formyltetrahydrofolate + H(+)</text>
        <dbReference type="Rhea" id="RHEA:23700"/>
        <dbReference type="ChEBI" id="CHEBI:15377"/>
        <dbReference type="ChEBI" id="CHEBI:15378"/>
        <dbReference type="ChEBI" id="CHEBI:57455"/>
        <dbReference type="ChEBI" id="CHEBI:195366"/>
        <dbReference type="EC" id="3.5.4.9"/>
    </reaction>
</comment>
<evidence type="ECO:0000313" key="15">
    <source>
        <dbReference type="EMBL" id="GEN45279.1"/>
    </source>
</evidence>
<evidence type="ECO:0000256" key="8">
    <source>
        <dbReference type="ARBA" id="ARBA00023002"/>
    </source>
</evidence>
<comment type="function">
    <text evidence="12">Catalyzes the oxidation of 5,10-methylenetetrahydrofolate to 5,10-methenyltetrahydrofolate and then the hydrolysis of 5,10-methenyltetrahydrofolate to 10-formyltetrahydrofolate.</text>
</comment>
<evidence type="ECO:0000256" key="6">
    <source>
        <dbReference type="ARBA" id="ARBA00022801"/>
    </source>
</evidence>
<organism evidence="15 16">
    <name type="scientific">Alkalibacillus haloalkaliphilus</name>
    <dbReference type="NCBI Taxonomy" id="94136"/>
    <lineage>
        <taxon>Bacteria</taxon>
        <taxon>Bacillati</taxon>
        <taxon>Bacillota</taxon>
        <taxon>Bacilli</taxon>
        <taxon>Bacillales</taxon>
        <taxon>Bacillaceae</taxon>
        <taxon>Alkalibacillus</taxon>
    </lineage>
</organism>
<evidence type="ECO:0000256" key="4">
    <source>
        <dbReference type="ARBA" id="ARBA00022605"/>
    </source>
</evidence>
<dbReference type="Pfam" id="PF02882">
    <property type="entry name" value="THF_DHG_CYH_C"/>
    <property type="match status" value="1"/>
</dbReference>
<dbReference type="Pfam" id="PF00763">
    <property type="entry name" value="THF_DHG_CYH"/>
    <property type="match status" value="1"/>
</dbReference>
<evidence type="ECO:0000256" key="10">
    <source>
        <dbReference type="ARBA" id="ARBA00023167"/>
    </source>
</evidence>
<keyword evidence="10 12" id="KW-0486">Methionine biosynthesis</keyword>
<dbReference type="PROSITE" id="PS00767">
    <property type="entry name" value="THF_DHG_CYH_2"/>
    <property type="match status" value="1"/>
</dbReference>
<evidence type="ECO:0000256" key="11">
    <source>
        <dbReference type="ARBA" id="ARBA00023268"/>
    </source>
</evidence>
<evidence type="ECO:0000256" key="3">
    <source>
        <dbReference type="ARBA" id="ARBA00022563"/>
    </source>
</evidence>
<dbReference type="PANTHER" id="PTHR48099:SF5">
    <property type="entry name" value="C-1-TETRAHYDROFOLATE SYNTHASE, CYTOPLASMIC"/>
    <property type="match status" value="1"/>
</dbReference>
<dbReference type="GO" id="GO:0000105">
    <property type="term" value="P:L-histidine biosynthetic process"/>
    <property type="evidence" value="ECO:0007669"/>
    <property type="project" value="UniProtKB-KW"/>
</dbReference>
<dbReference type="AlphaFoldDB" id="A0A511W2G9"/>
<comment type="subunit">
    <text evidence="2 12">Homodimer.</text>
</comment>
<protein>
    <recommendedName>
        <fullName evidence="12">Bifunctional protein FolD</fullName>
    </recommendedName>
    <domain>
        <recommendedName>
            <fullName evidence="12">Methylenetetrahydrofolate dehydrogenase</fullName>
            <ecNumber evidence="12">1.5.1.5</ecNumber>
        </recommendedName>
    </domain>
    <domain>
        <recommendedName>
            <fullName evidence="12">Methenyltetrahydrofolate cyclohydrolase</fullName>
            <ecNumber evidence="12">3.5.4.9</ecNumber>
        </recommendedName>
    </domain>
</protein>
<name>A0A511W2G9_9BACI</name>
<accession>A0A511W2G9</accession>
<feature type="binding site" evidence="12">
    <location>
        <begin position="165"/>
        <end position="167"/>
    </location>
    <ligand>
        <name>NADP(+)</name>
        <dbReference type="ChEBI" id="CHEBI:58349"/>
    </ligand>
</feature>
<sequence length="282" mass="30858">MSTTIMYGNTVADYIRSNLTEDIRSLKEQGVIPKLTVIIIGDNPASKTYVRIKKKAAEKIGITSDVIELPVNTSEQQLLNHIETLNEDSSTHGTLIQLPLPDHINEKRVLDAVSPEKDVDGFHPINVGRLSIGQEAFYPCTPYGIMKLLHYYQVPVAKKHVVVVGRSNIVGKPIGQMLLNEDATVTYCHSKTDNLNEYTKQADILIVAVGKAELIKKKDVKKGAVVVDVGNTFLETGKVVGDVAFDEMIGHVSFITPVPKGVGPMTITMLLSNTIQAAKRLS</sequence>
<dbReference type="InterPro" id="IPR000672">
    <property type="entry name" value="THF_DH/CycHdrlase"/>
</dbReference>
<gene>
    <name evidence="15" type="primary">folD_1</name>
    <name evidence="12" type="synonym">folD</name>
    <name evidence="15" type="ORF">AHA02nite_10550</name>
</gene>
<evidence type="ECO:0000256" key="5">
    <source>
        <dbReference type="ARBA" id="ARBA00022755"/>
    </source>
</evidence>
<evidence type="ECO:0000259" key="13">
    <source>
        <dbReference type="Pfam" id="PF00763"/>
    </source>
</evidence>
<dbReference type="PANTHER" id="PTHR48099">
    <property type="entry name" value="C-1-TETRAHYDROFOLATE SYNTHASE, CYTOPLASMIC-RELATED"/>
    <property type="match status" value="1"/>
</dbReference>
<evidence type="ECO:0000259" key="14">
    <source>
        <dbReference type="Pfam" id="PF02882"/>
    </source>
</evidence>
<dbReference type="GO" id="GO:0004477">
    <property type="term" value="F:methenyltetrahydrofolate cyclohydrolase activity"/>
    <property type="evidence" value="ECO:0007669"/>
    <property type="project" value="UniProtKB-UniRule"/>
</dbReference>
<dbReference type="CDD" id="cd01080">
    <property type="entry name" value="NAD_bind_m-THF_DH_Cyclohyd"/>
    <property type="match status" value="1"/>
</dbReference>
<dbReference type="FunFam" id="3.40.50.10860:FF:000005">
    <property type="entry name" value="C-1-tetrahydrofolate synthase, cytoplasmic, putative"/>
    <property type="match status" value="1"/>
</dbReference>
<reference evidence="15 16" key="1">
    <citation type="submission" date="2019-07" db="EMBL/GenBank/DDBJ databases">
        <title>Whole genome shotgun sequence of Alkalibacillus haloalkaliphilus NBRC 103110.</title>
        <authorList>
            <person name="Hosoyama A."/>
            <person name="Uohara A."/>
            <person name="Ohji S."/>
            <person name="Ichikawa N."/>
        </authorList>
    </citation>
    <scope>NUCLEOTIDE SEQUENCE [LARGE SCALE GENOMIC DNA]</scope>
    <source>
        <strain evidence="15 16">NBRC 103110</strain>
    </source>
</reference>
<dbReference type="PRINTS" id="PR00085">
    <property type="entry name" value="THFDHDRGNASE"/>
</dbReference>
<comment type="catalytic activity">
    <reaction evidence="12">
        <text>(6R)-5,10-methylene-5,6,7,8-tetrahydrofolate + NADP(+) = (6R)-5,10-methenyltetrahydrofolate + NADPH</text>
        <dbReference type="Rhea" id="RHEA:22812"/>
        <dbReference type="ChEBI" id="CHEBI:15636"/>
        <dbReference type="ChEBI" id="CHEBI:57455"/>
        <dbReference type="ChEBI" id="CHEBI:57783"/>
        <dbReference type="ChEBI" id="CHEBI:58349"/>
        <dbReference type="EC" id="1.5.1.5"/>
    </reaction>
</comment>
<dbReference type="RefSeq" id="WP_146815068.1">
    <property type="nucleotide sequence ID" value="NZ_BJYA01000003.1"/>
</dbReference>
<comment type="caution">
    <text evidence="15">The sequence shown here is derived from an EMBL/GenBank/DDBJ whole genome shotgun (WGS) entry which is preliminary data.</text>
</comment>
<keyword evidence="5 12" id="KW-0658">Purine biosynthesis</keyword>
<keyword evidence="6 12" id="KW-0378">Hydrolase</keyword>
<comment type="pathway">
    <text evidence="1 12">One-carbon metabolism; tetrahydrofolate interconversion.</text>
</comment>
<keyword evidence="9 12" id="KW-0368">Histidine biosynthesis</keyword>
<dbReference type="HAMAP" id="MF_01576">
    <property type="entry name" value="THF_DHG_CYH"/>
    <property type="match status" value="1"/>
</dbReference>
<evidence type="ECO:0000256" key="2">
    <source>
        <dbReference type="ARBA" id="ARBA00011738"/>
    </source>
</evidence>
<dbReference type="InterPro" id="IPR020631">
    <property type="entry name" value="THF_DH/CycHdrlase_NAD-bd_dom"/>
</dbReference>
<dbReference type="InterPro" id="IPR036291">
    <property type="entry name" value="NAD(P)-bd_dom_sf"/>
</dbReference>
<evidence type="ECO:0000256" key="1">
    <source>
        <dbReference type="ARBA" id="ARBA00004777"/>
    </source>
</evidence>
<dbReference type="OrthoDB" id="9803580at2"/>
<dbReference type="GO" id="GO:0004488">
    <property type="term" value="F:methylenetetrahydrofolate dehydrogenase (NADP+) activity"/>
    <property type="evidence" value="ECO:0007669"/>
    <property type="project" value="UniProtKB-UniRule"/>
</dbReference>
<dbReference type="InterPro" id="IPR020630">
    <property type="entry name" value="THF_DH/CycHdrlase_cat_dom"/>
</dbReference>
<dbReference type="EMBL" id="BJYA01000003">
    <property type="protein sequence ID" value="GEN45279.1"/>
    <property type="molecule type" value="Genomic_DNA"/>
</dbReference>
<dbReference type="SUPFAM" id="SSF53223">
    <property type="entry name" value="Aminoacid dehydrogenase-like, N-terminal domain"/>
    <property type="match status" value="1"/>
</dbReference>
<dbReference type="Proteomes" id="UP000321440">
    <property type="component" value="Unassembled WGS sequence"/>
</dbReference>
<dbReference type="InterPro" id="IPR020867">
    <property type="entry name" value="THF_DH/CycHdrlase_CS"/>
</dbReference>
<keyword evidence="11 12" id="KW-0511">Multifunctional enzyme</keyword>
<evidence type="ECO:0000256" key="12">
    <source>
        <dbReference type="HAMAP-Rule" id="MF_01576"/>
    </source>
</evidence>
<feature type="domain" description="Tetrahydrofolate dehydrogenase/cyclohydrolase catalytic" evidence="13">
    <location>
        <begin position="7"/>
        <end position="120"/>
    </location>
</feature>
<evidence type="ECO:0000256" key="7">
    <source>
        <dbReference type="ARBA" id="ARBA00022857"/>
    </source>
</evidence>
<dbReference type="SUPFAM" id="SSF51735">
    <property type="entry name" value="NAD(P)-binding Rossmann-fold domains"/>
    <property type="match status" value="1"/>
</dbReference>
<dbReference type="GO" id="GO:0035999">
    <property type="term" value="P:tetrahydrofolate interconversion"/>
    <property type="evidence" value="ECO:0007669"/>
    <property type="project" value="UniProtKB-UniRule"/>
</dbReference>
<evidence type="ECO:0000256" key="9">
    <source>
        <dbReference type="ARBA" id="ARBA00023102"/>
    </source>
</evidence>
<dbReference type="UniPathway" id="UPA00193"/>
<keyword evidence="7 12" id="KW-0521">NADP</keyword>
<dbReference type="FunFam" id="3.40.50.720:FF:000094">
    <property type="entry name" value="Bifunctional protein FolD"/>
    <property type="match status" value="1"/>
</dbReference>
<dbReference type="GO" id="GO:0009086">
    <property type="term" value="P:methionine biosynthetic process"/>
    <property type="evidence" value="ECO:0007669"/>
    <property type="project" value="UniProtKB-KW"/>
</dbReference>